<dbReference type="PANTHER" id="PTHR33639">
    <property type="entry name" value="THIOL-DISULFIDE OXIDOREDUCTASE DCC"/>
    <property type="match status" value="1"/>
</dbReference>
<comment type="caution">
    <text evidence="1">The sequence shown here is derived from an EMBL/GenBank/DDBJ whole genome shotgun (WGS) entry which is preliminary data.</text>
</comment>
<sequence length="146" mass="15947">MSVTDVTREVFSSDKRPVVLFDGVCNFCNTWVNAALQLDPDGKALRFTPLQGDVGKALLQQAGRAADDISSIVLVDEQGSYIKSDAILRISKALGGPAPVLAAPGFLMPQFARDTLYDLVANNRYSLMGKRETCRCSDPKYADRFI</sequence>
<protein>
    <recommendedName>
        <fullName evidence="3">Thiol-disulfide oxidoreductase DCC</fullName>
    </recommendedName>
</protein>
<gene>
    <name evidence="1" type="ORF">JKP88DRAFT_214569</name>
</gene>
<dbReference type="InterPro" id="IPR007263">
    <property type="entry name" value="DCC1-like"/>
</dbReference>
<dbReference type="Proteomes" id="UP000664859">
    <property type="component" value="Unassembled WGS sequence"/>
</dbReference>
<keyword evidence="2" id="KW-1185">Reference proteome</keyword>
<dbReference type="InterPro" id="IPR052927">
    <property type="entry name" value="DCC_oxidoreductase"/>
</dbReference>
<evidence type="ECO:0008006" key="3">
    <source>
        <dbReference type="Google" id="ProtNLM"/>
    </source>
</evidence>
<dbReference type="AlphaFoldDB" id="A0A836CH16"/>
<dbReference type="PANTHER" id="PTHR33639:SF2">
    <property type="entry name" value="DUF393 DOMAIN-CONTAINING PROTEIN"/>
    <property type="match status" value="1"/>
</dbReference>
<dbReference type="GO" id="GO:0015035">
    <property type="term" value="F:protein-disulfide reductase activity"/>
    <property type="evidence" value="ECO:0007669"/>
    <property type="project" value="InterPro"/>
</dbReference>
<evidence type="ECO:0000313" key="2">
    <source>
        <dbReference type="Proteomes" id="UP000664859"/>
    </source>
</evidence>
<dbReference type="EMBL" id="JAFCMP010000112">
    <property type="protein sequence ID" value="KAG5186250.1"/>
    <property type="molecule type" value="Genomic_DNA"/>
</dbReference>
<name>A0A836CH16_9STRA</name>
<organism evidence="1 2">
    <name type="scientific">Tribonema minus</name>
    <dbReference type="NCBI Taxonomy" id="303371"/>
    <lineage>
        <taxon>Eukaryota</taxon>
        <taxon>Sar</taxon>
        <taxon>Stramenopiles</taxon>
        <taxon>Ochrophyta</taxon>
        <taxon>PX clade</taxon>
        <taxon>Xanthophyceae</taxon>
        <taxon>Tribonematales</taxon>
        <taxon>Tribonemataceae</taxon>
        <taxon>Tribonema</taxon>
    </lineage>
</organism>
<evidence type="ECO:0000313" key="1">
    <source>
        <dbReference type="EMBL" id="KAG5186250.1"/>
    </source>
</evidence>
<proteinExistence type="predicted"/>
<accession>A0A836CH16</accession>
<dbReference type="OrthoDB" id="410458at2759"/>
<dbReference type="Pfam" id="PF04134">
    <property type="entry name" value="DCC1-like"/>
    <property type="match status" value="1"/>
</dbReference>
<reference evidence="1" key="1">
    <citation type="submission" date="2021-02" db="EMBL/GenBank/DDBJ databases">
        <title>First Annotated Genome of the Yellow-green Alga Tribonema minus.</title>
        <authorList>
            <person name="Mahan K.M."/>
        </authorList>
    </citation>
    <scope>NUCLEOTIDE SEQUENCE</scope>
    <source>
        <strain evidence="1">UTEX B ZZ1240</strain>
    </source>
</reference>